<proteinExistence type="predicted"/>
<sequence length="364" mass="39709">MGGLFGRNKKNTFDPNLPPYGGPPYQPGGYGAPPPYPYGSVTRFGEYDPYDVYGYGSDPDYVPTDPMMSMYGPNRFGSGSFGPGMSPWNYGNYYMGNTTMQMMPFMQRKVAKFNQMQGMGGYQTPLPFQFSSGFGSSFGNFLPQYNPSSGMSCCCCVCAPPLPPAISYYPRPVSVPQPYPVPCPIPVAIPNIQQVPVPRHVSVVAPPIFADCNSPGAVPSGAPLMPSAGGFTQGTAAQSLVMASNKLSTKETLLNDDNSKDSKRRRPIHKTVDQSRRAKAEKIAASLSKLGLTDNLHSDTISRKGKHAVKSTRRIRKLSHDDISLISLSKNNYISLPDHLTSDRLSTLLDKSNQNSYSKSSRRR</sequence>
<feature type="compositionally biased region" description="Pro residues" evidence="1">
    <location>
        <begin position="16"/>
        <end position="26"/>
    </location>
</feature>
<feature type="compositionally biased region" description="Basic and acidic residues" evidence="1">
    <location>
        <begin position="270"/>
        <end position="279"/>
    </location>
</feature>
<dbReference type="EMBL" id="CAJOBO010002135">
    <property type="protein sequence ID" value="CAF4433576.1"/>
    <property type="molecule type" value="Genomic_DNA"/>
</dbReference>
<organism evidence="2 3">
    <name type="scientific">Rotaria socialis</name>
    <dbReference type="NCBI Taxonomy" id="392032"/>
    <lineage>
        <taxon>Eukaryota</taxon>
        <taxon>Metazoa</taxon>
        <taxon>Spiralia</taxon>
        <taxon>Gnathifera</taxon>
        <taxon>Rotifera</taxon>
        <taxon>Eurotatoria</taxon>
        <taxon>Bdelloidea</taxon>
        <taxon>Philodinida</taxon>
        <taxon>Philodinidae</taxon>
        <taxon>Rotaria</taxon>
    </lineage>
</organism>
<dbReference type="Proteomes" id="UP000663851">
    <property type="component" value="Unassembled WGS sequence"/>
</dbReference>
<evidence type="ECO:0000256" key="1">
    <source>
        <dbReference type="SAM" id="MobiDB-lite"/>
    </source>
</evidence>
<feature type="region of interest" description="Disordered" evidence="1">
    <location>
        <begin position="1"/>
        <end position="26"/>
    </location>
</feature>
<reference evidence="2" key="1">
    <citation type="submission" date="2021-02" db="EMBL/GenBank/DDBJ databases">
        <authorList>
            <person name="Nowell W R."/>
        </authorList>
    </citation>
    <scope>NUCLEOTIDE SEQUENCE</scope>
</reference>
<name>A0A820RDB5_9BILA</name>
<evidence type="ECO:0000313" key="3">
    <source>
        <dbReference type="Proteomes" id="UP000663851"/>
    </source>
</evidence>
<accession>A0A820RDB5</accession>
<comment type="caution">
    <text evidence="2">The sequence shown here is derived from an EMBL/GenBank/DDBJ whole genome shotgun (WGS) entry which is preliminary data.</text>
</comment>
<evidence type="ECO:0000313" key="2">
    <source>
        <dbReference type="EMBL" id="CAF4433576.1"/>
    </source>
</evidence>
<feature type="region of interest" description="Disordered" evidence="1">
    <location>
        <begin position="251"/>
        <end position="279"/>
    </location>
</feature>
<gene>
    <name evidence="2" type="ORF">HFQ381_LOCUS22544</name>
</gene>
<dbReference type="AlphaFoldDB" id="A0A820RDB5"/>
<protein>
    <submittedName>
        <fullName evidence="2">Uncharacterized protein</fullName>
    </submittedName>
</protein>